<evidence type="ECO:0000313" key="3">
    <source>
        <dbReference type="Proteomes" id="UP000635606"/>
    </source>
</evidence>
<dbReference type="AlphaFoldDB" id="A0A8J3ZQE5"/>
<keyword evidence="3" id="KW-1185">Reference proteome</keyword>
<comment type="caution">
    <text evidence="2">The sequence shown here is derived from an EMBL/GenBank/DDBJ whole genome shotgun (WGS) entry which is preliminary data.</text>
</comment>
<organism evidence="2 3">
    <name type="scientific">Virgisporangium ochraceum</name>
    <dbReference type="NCBI Taxonomy" id="65505"/>
    <lineage>
        <taxon>Bacteria</taxon>
        <taxon>Bacillati</taxon>
        <taxon>Actinomycetota</taxon>
        <taxon>Actinomycetes</taxon>
        <taxon>Micromonosporales</taxon>
        <taxon>Micromonosporaceae</taxon>
        <taxon>Virgisporangium</taxon>
    </lineage>
</organism>
<dbReference type="InterPro" id="IPR000182">
    <property type="entry name" value="GNAT_dom"/>
</dbReference>
<proteinExistence type="predicted"/>
<dbReference type="Pfam" id="PF00583">
    <property type="entry name" value="Acetyltransf_1"/>
    <property type="match status" value="1"/>
</dbReference>
<name>A0A8J3ZQE5_9ACTN</name>
<dbReference type="PROSITE" id="PS51186">
    <property type="entry name" value="GNAT"/>
    <property type="match status" value="1"/>
</dbReference>
<evidence type="ECO:0000313" key="2">
    <source>
        <dbReference type="EMBL" id="GIJ68009.1"/>
    </source>
</evidence>
<dbReference type="EMBL" id="BOPH01000035">
    <property type="protein sequence ID" value="GIJ68009.1"/>
    <property type="molecule type" value="Genomic_DNA"/>
</dbReference>
<dbReference type="GO" id="GO:0016747">
    <property type="term" value="F:acyltransferase activity, transferring groups other than amino-acyl groups"/>
    <property type="evidence" value="ECO:0007669"/>
    <property type="project" value="InterPro"/>
</dbReference>
<gene>
    <name evidence="2" type="primary">speG</name>
    <name evidence="2" type="ORF">Voc01_029260</name>
</gene>
<dbReference type="CDD" id="cd04301">
    <property type="entry name" value="NAT_SF"/>
    <property type="match status" value="1"/>
</dbReference>
<feature type="domain" description="N-acetyltransferase" evidence="1">
    <location>
        <begin position="7"/>
        <end position="154"/>
    </location>
</feature>
<protein>
    <submittedName>
        <fullName evidence="2">N-acetyltransferase</fullName>
    </submittedName>
</protein>
<dbReference type="Proteomes" id="UP000635606">
    <property type="component" value="Unassembled WGS sequence"/>
</dbReference>
<dbReference type="SUPFAM" id="SSF55729">
    <property type="entry name" value="Acyl-CoA N-acyltransferases (Nat)"/>
    <property type="match status" value="1"/>
</dbReference>
<evidence type="ECO:0000259" key="1">
    <source>
        <dbReference type="PROSITE" id="PS51186"/>
    </source>
</evidence>
<dbReference type="InterPro" id="IPR016181">
    <property type="entry name" value="Acyl_CoA_acyltransferase"/>
</dbReference>
<accession>A0A8J3ZQE5</accession>
<dbReference type="Gene3D" id="3.40.630.30">
    <property type="match status" value="1"/>
</dbReference>
<sequence length="154" mass="16843">MNQMSRMRLVEIGPDNVRAACRIAVAPEQEQFVAPVAFSLAEAYARPNVAWPRLVYDGDEVVGFVMGAFDPDSPVPMFRCGVWRLNIAADRQGRGYGRFAVDGVLAEARRRGNSRATVLWVPGEGGPEDFYLKLGFRPTGEELDGQVVGAIDLG</sequence>
<reference evidence="2" key="1">
    <citation type="submission" date="2021-01" db="EMBL/GenBank/DDBJ databases">
        <title>Whole genome shotgun sequence of Virgisporangium ochraceum NBRC 16418.</title>
        <authorList>
            <person name="Komaki H."/>
            <person name="Tamura T."/>
        </authorList>
    </citation>
    <scope>NUCLEOTIDE SEQUENCE</scope>
    <source>
        <strain evidence="2">NBRC 16418</strain>
    </source>
</reference>